<reference evidence="5 6" key="1">
    <citation type="submission" date="2016-01" db="EMBL/GenBank/DDBJ databases">
        <title>Annotation of Pseudomonas oryzihabitans USDA-ARS-USMARC-56511.</title>
        <authorList>
            <person name="Harhay G.P."/>
            <person name="Harhay D.M."/>
            <person name="Smith T.P.L."/>
            <person name="Bono J.L."/>
            <person name="Heaton M.P."/>
            <person name="Clawson M.L."/>
            <person name="Chitko-Mckown C.G."/>
            <person name="Capik S.F."/>
            <person name="DeDonder K.D."/>
            <person name="Apley M.D."/>
            <person name="Lubbers B.V."/>
            <person name="White B.J."/>
            <person name="Larson R.L."/>
        </authorList>
    </citation>
    <scope>NUCLEOTIDE SEQUENCE [LARGE SCALE GENOMIC DNA]</scope>
    <source>
        <strain evidence="5 6">USDA-ARS-USMARC-56511</strain>
    </source>
</reference>
<dbReference type="InterPro" id="IPR051274">
    <property type="entry name" value="3-5_Exoribonuclease"/>
</dbReference>
<dbReference type="InterPro" id="IPR047201">
    <property type="entry name" value="ERI-1_3'hExo-like"/>
</dbReference>
<dbReference type="PANTHER" id="PTHR23044">
    <property type="entry name" value="3'-5' EXONUCLEASE ERI1-RELATED"/>
    <property type="match status" value="1"/>
</dbReference>
<dbReference type="RefSeq" id="WP_059314629.1">
    <property type="nucleotide sequence ID" value="NZ_CP013987.1"/>
</dbReference>
<dbReference type="OrthoDB" id="4563729at2"/>
<dbReference type="GO" id="GO:0003676">
    <property type="term" value="F:nucleic acid binding"/>
    <property type="evidence" value="ECO:0007669"/>
    <property type="project" value="InterPro"/>
</dbReference>
<gene>
    <name evidence="5" type="ORF">APT59_09560</name>
</gene>
<dbReference type="Pfam" id="PF00929">
    <property type="entry name" value="RNase_T"/>
    <property type="match status" value="1"/>
</dbReference>
<dbReference type="InterPro" id="IPR013520">
    <property type="entry name" value="Ribonucl_H"/>
</dbReference>
<proteinExistence type="predicted"/>
<dbReference type="GO" id="GO:0000175">
    <property type="term" value="F:3'-5'-RNA exonuclease activity"/>
    <property type="evidence" value="ECO:0007669"/>
    <property type="project" value="InterPro"/>
</dbReference>
<dbReference type="PANTHER" id="PTHR23044:SF61">
    <property type="entry name" value="3'-5' EXORIBONUCLEASE 1-RELATED"/>
    <property type="match status" value="1"/>
</dbReference>
<dbReference type="CDD" id="cd06133">
    <property type="entry name" value="ERI-1_3'hExo_like"/>
    <property type="match status" value="1"/>
</dbReference>
<keyword evidence="1" id="KW-0540">Nuclease</keyword>
<dbReference type="KEGG" id="por:APT59_09560"/>
<dbReference type="SMART" id="SM00479">
    <property type="entry name" value="EXOIII"/>
    <property type="match status" value="1"/>
</dbReference>
<organism evidence="5 6">
    <name type="scientific">Pseudomonas oryzihabitans</name>
    <dbReference type="NCBI Taxonomy" id="47885"/>
    <lineage>
        <taxon>Bacteria</taxon>
        <taxon>Pseudomonadati</taxon>
        <taxon>Pseudomonadota</taxon>
        <taxon>Gammaproteobacteria</taxon>
        <taxon>Pseudomonadales</taxon>
        <taxon>Pseudomonadaceae</taxon>
        <taxon>Pseudomonas</taxon>
    </lineage>
</organism>
<dbReference type="InterPro" id="IPR012337">
    <property type="entry name" value="RNaseH-like_sf"/>
</dbReference>
<sequence length="183" mass="20594">MKHWLVLDLEATTDEGGWPLELMEIIEIGAVMVDAEGQELDRYQSFVQPERLPLLTPFCRDLTHISQADVDGAERLAGTWPTFERWLGAYETTLAGWCSWGDFDRRLLERAWREHDLHTHLARVPHRNLKQAFAKARGLARPLGLTAALESAGLAFTGVLHRAETDARNTAKLLPASLPAFAR</sequence>
<evidence type="ECO:0000256" key="2">
    <source>
        <dbReference type="ARBA" id="ARBA00022801"/>
    </source>
</evidence>
<name>A0A0U4WP02_9PSED</name>
<evidence type="ECO:0000256" key="3">
    <source>
        <dbReference type="ARBA" id="ARBA00022839"/>
    </source>
</evidence>
<keyword evidence="2" id="KW-0378">Hydrolase</keyword>
<evidence type="ECO:0000313" key="6">
    <source>
        <dbReference type="Proteomes" id="UP000064137"/>
    </source>
</evidence>
<evidence type="ECO:0000256" key="1">
    <source>
        <dbReference type="ARBA" id="ARBA00022722"/>
    </source>
</evidence>
<dbReference type="InterPro" id="IPR036397">
    <property type="entry name" value="RNaseH_sf"/>
</dbReference>
<dbReference type="GO" id="GO:0006259">
    <property type="term" value="P:DNA metabolic process"/>
    <property type="evidence" value="ECO:0007669"/>
    <property type="project" value="UniProtKB-ARBA"/>
</dbReference>
<feature type="domain" description="Exonuclease" evidence="4">
    <location>
        <begin position="3"/>
        <end position="183"/>
    </location>
</feature>
<evidence type="ECO:0000259" key="4">
    <source>
        <dbReference type="SMART" id="SM00479"/>
    </source>
</evidence>
<dbReference type="EMBL" id="CP013987">
    <property type="protein sequence ID" value="ALZ84435.1"/>
    <property type="molecule type" value="Genomic_DNA"/>
</dbReference>
<dbReference type="Proteomes" id="UP000064137">
    <property type="component" value="Chromosome"/>
</dbReference>
<keyword evidence="3 5" id="KW-0269">Exonuclease</keyword>
<protein>
    <submittedName>
        <fullName evidence="5">Exonuclease</fullName>
    </submittedName>
</protein>
<dbReference type="SUPFAM" id="SSF53098">
    <property type="entry name" value="Ribonuclease H-like"/>
    <property type="match status" value="1"/>
</dbReference>
<dbReference type="Gene3D" id="3.30.420.10">
    <property type="entry name" value="Ribonuclease H-like superfamily/Ribonuclease H"/>
    <property type="match status" value="1"/>
</dbReference>
<accession>A0A0U4WP02</accession>
<dbReference type="AlphaFoldDB" id="A0A0U4WP02"/>
<evidence type="ECO:0000313" key="5">
    <source>
        <dbReference type="EMBL" id="ALZ84435.1"/>
    </source>
</evidence>